<dbReference type="InterPro" id="IPR009936">
    <property type="entry name" value="DUF1468"/>
</dbReference>
<keyword evidence="1" id="KW-1133">Transmembrane helix</keyword>
<accession>A0ABT5JGZ1</accession>
<feature type="transmembrane region" description="Helical" evidence="1">
    <location>
        <begin position="116"/>
        <end position="137"/>
    </location>
</feature>
<evidence type="ECO:0000256" key="1">
    <source>
        <dbReference type="SAM" id="Phobius"/>
    </source>
</evidence>
<evidence type="ECO:0000313" key="3">
    <source>
        <dbReference type="EMBL" id="MDC7788782.1"/>
    </source>
</evidence>
<reference evidence="3" key="2">
    <citation type="submission" date="2023-02" db="EMBL/GenBank/DDBJ databases">
        <authorList>
            <person name="Rayyan A."/>
            <person name="Meyer T."/>
            <person name="Kyndt J.A."/>
        </authorList>
    </citation>
    <scope>NUCLEOTIDE SEQUENCE</scope>
    <source>
        <strain evidence="3">DSM 9987</strain>
    </source>
</reference>
<sequence length="148" mass="15577">MTLRRDTVAGAVFVAIAGLLWWLSDDLPVGSLAMPGAGMMPMIAIGLIALFGLVLLFRGAASPPITAGHWSDADHALRVIVATALAAFLYTRLGVLITMTLLLFGLVGLVERRRLVAAALFGLGVAAVTWFVFGTLLKAPLPSGSFWT</sequence>
<comment type="caution">
    <text evidence="3">The sequence shown here is derived from an EMBL/GenBank/DDBJ whole genome shotgun (WGS) entry which is preliminary data.</text>
</comment>
<keyword evidence="1" id="KW-0472">Membrane</keyword>
<dbReference type="Pfam" id="PF07331">
    <property type="entry name" value="TctB"/>
    <property type="match status" value="1"/>
</dbReference>
<dbReference type="EMBL" id="JAQQLI010000052">
    <property type="protein sequence ID" value="MDC7788782.1"/>
    <property type="molecule type" value="Genomic_DNA"/>
</dbReference>
<evidence type="ECO:0000313" key="4">
    <source>
        <dbReference type="Proteomes" id="UP001165652"/>
    </source>
</evidence>
<keyword evidence="1" id="KW-0812">Transmembrane</keyword>
<feature type="domain" description="DUF1468" evidence="2">
    <location>
        <begin position="8"/>
        <end position="142"/>
    </location>
</feature>
<keyword evidence="4" id="KW-1185">Reference proteome</keyword>
<name>A0ABT5JGZ1_RHOTP</name>
<evidence type="ECO:0000259" key="2">
    <source>
        <dbReference type="Pfam" id="PF07331"/>
    </source>
</evidence>
<feature type="transmembrane region" description="Helical" evidence="1">
    <location>
        <begin position="36"/>
        <end position="57"/>
    </location>
</feature>
<dbReference type="Proteomes" id="UP001165652">
    <property type="component" value="Unassembled WGS sequence"/>
</dbReference>
<feature type="transmembrane region" description="Helical" evidence="1">
    <location>
        <begin position="7"/>
        <end position="24"/>
    </location>
</feature>
<feature type="transmembrane region" description="Helical" evidence="1">
    <location>
        <begin position="77"/>
        <end position="110"/>
    </location>
</feature>
<reference evidence="3" key="1">
    <citation type="journal article" date="2023" name="Microbiol Resour">
        <title>Genome Sequences of Rhodoplanes serenus and Two Thermotolerant Strains, Rhodoplanes tepidamans and 'Rhodoplanes cryptolactis,' Further Refine the Genus.</title>
        <authorList>
            <person name="Rayyan A.A."/>
            <person name="Kyndt J.A."/>
        </authorList>
    </citation>
    <scope>NUCLEOTIDE SEQUENCE</scope>
    <source>
        <strain evidence="3">DSM 9987</strain>
    </source>
</reference>
<proteinExistence type="predicted"/>
<organism evidence="3 4">
    <name type="scientific">Rhodoplanes tepidamans</name>
    <name type="common">Rhodoplanes cryptolactis</name>
    <dbReference type="NCBI Taxonomy" id="200616"/>
    <lineage>
        <taxon>Bacteria</taxon>
        <taxon>Pseudomonadati</taxon>
        <taxon>Pseudomonadota</taxon>
        <taxon>Alphaproteobacteria</taxon>
        <taxon>Hyphomicrobiales</taxon>
        <taxon>Nitrobacteraceae</taxon>
        <taxon>Rhodoplanes</taxon>
    </lineage>
</organism>
<dbReference type="RefSeq" id="WP_272779614.1">
    <property type="nucleotide sequence ID" value="NZ_JAQQLI010000052.1"/>
</dbReference>
<protein>
    <submittedName>
        <fullName evidence="3">Tripartite tricarboxylate transporter TctB family protein</fullName>
    </submittedName>
</protein>
<gene>
    <name evidence="3" type="ORF">PQJ73_24110</name>
</gene>